<evidence type="ECO:0000256" key="4">
    <source>
        <dbReference type="ARBA" id="ARBA00022827"/>
    </source>
</evidence>
<dbReference type="EMBL" id="JH669045">
    <property type="protein sequence ID" value="KAG6463849.1"/>
    <property type="molecule type" value="Genomic_DNA"/>
</dbReference>
<comment type="similarity">
    <text evidence="2">Belongs to the MSOX/MTOX family.</text>
</comment>
<dbReference type="GO" id="GO:0008115">
    <property type="term" value="F:sarcosine oxidase activity"/>
    <property type="evidence" value="ECO:0007669"/>
    <property type="project" value="TreeGrafter"/>
</dbReference>
<evidence type="ECO:0000256" key="1">
    <source>
        <dbReference type="ARBA" id="ARBA00001974"/>
    </source>
</evidence>
<dbReference type="AlphaFoldDB" id="A0A922CYY6"/>
<keyword evidence="4" id="KW-0274">FAD</keyword>
<keyword evidence="3" id="KW-0285">Flavoprotein</keyword>
<evidence type="ECO:0000256" key="2">
    <source>
        <dbReference type="ARBA" id="ARBA00010989"/>
    </source>
</evidence>
<evidence type="ECO:0000313" key="7">
    <source>
        <dbReference type="EMBL" id="KAG6463849.1"/>
    </source>
</evidence>
<feature type="domain" description="FAD dependent oxidoreductase" evidence="6">
    <location>
        <begin position="13"/>
        <end position="83"/>
    </location>
</feature>
<dbReference type="InterPro" id="IPR006076">
    <property type="entry name" value="FAD-dep_OxRdtase"/>
</dbReference>
<keyword evidence="5" id="KW-0560">Oxidoreductase</keyword>
<protein>
    <recommendedName>
        <fullName evidence="6">FAD dependent oxidoreductase domain-containing protein</fullName>
    </recommendedName>
</protein>
<accession>A0A922CYY6</accession>
<dbReference type="Proteomes" id="UP000791440">
    <property type="component" value="Unassembled WGS sequence"/>
</dbReference>
<evidence type="ECO:0000256" key="5">
    <source>
        <dbReference type="ARBA" id="ARBA00023002"/>
    </source>
</evidence>
<proteinExistence type="inferred from homology"/>
<evidence type="ECO:0000313" key="8">
    <source>
        <dbReference type="Proteomes" id="UP000791440"/>
    </source>
</evidence>
<comment type="cofactor">
    <cofactor evidence="1">
        <name>FAD</name>
        <dbReference type="ChEBI" id="CHEBI:57692"/>
    </cofactor>
</comment>
<dbReference type="GO" id="GO:0050660">
    <property type="term" value="F:flavin adenine dinucleotide binding"/>
    <property type="evidence" value="ECO:0007669"/>
    <property type="project" value="InterPro"/>
</dbReference>
<organism evidence="7 8">
    <name type="scientific">Manduca sexta</name>
    <name type="common">Tobacco hawkmoth</name>
    <name type="synonym">Tobacco hornworm</name>
    <dbReference type="NCBI Taxonomy" id="7130"/>
    <lineage>
        <taxon>Eukaryota</taxon>
        <taxon>Metazoa</taxon>
        <taxon>Ecdysozoa</taxon>
        <taxon>Arthropoda</taxon>
        <taxon>Hexapoda</taxon>
        <taxon>Insecta</taxon>
        <taxon>Pterygota</taxon>
        <taxon>Neoptera</taxon>
        <taxon>Endopterygota</taxon>
        <taxon>Lepidoptera</taxon>
        <taxon>Glossata</taxon>
        <taxon>Ditrysia</taxon>
        <taxon>Bombycoidea</taxon>
        <taxon>Sphingidae</taxon>
        <taxon>Sphinginae</taxon>
        <taxon>Sphingini</taxon>
        <taxon>Manduca</taxon>
    </lineage>
</organism>
<name>A0A922CYY6_MANSE</name>
<evidence type="ECO:0000259" key="6">
    <source>
        <dbReference type="Pfam" id="PF01266"/>
    </source>
</evidence>
<reference evidence="7" key="1">
    <citation type="journal article" date="2016" name="Insect Biochem. Mol. Biol.">
        <title>Multifaceted biological insights from a draft genome sequence of the tobacco hornworm moth, Manduca sexta.</title>
        <authorList>
            <person name="Kanost M.R."/>
            <person name="Arrese E.L."/>
            <person name="Cao X."/>
            <person name="Chen Y.R."/>
            <person name="Chellapilla S."/>
            <person name="Goldsmith M.R."/>
            <person name="Grosse-Wilde E."/>
            <person name="Heckel D.G."/>
            <person name="Herndon N."/>
            <person name="Jiang H."/>
            <person name="Papanicolaou A."/>
            <person name="Qu J."/>
            <person name="Soulages J.L."/>
            <person name="Vogel H."/>
            <person name="Walters J."/>
            <person name="Waterhouse R.M."/>
            <person name="Ahn S.J."/>
            <person name="Almeida F.C."/>
            <person name="An C."/>
            <person name="Aqrawi P."/>
            <person name="Bretschneider A."/>
            <person name="Bryant W.B."/>
            <person name="Bucks S."/>
            <person name="Chao H."/>
            <person name="Chevignon G."/>
            <person name="Christen J.M."/>
            <person name="Clarke D.F."/>
            <person name="Dittmer N.T."/>
            <person name="Ferguson L.C.F."/>
            <person name="Garavelou S."/>
            <person name="Gordon K.H.J."/>
            <person name="Gunaratna R.T."/>
            <person name="Han Y."/>
            <person name="Hauser F."/>
            <person name="He Y."/>
            <person name="Heidel-Fischer H."/>
            <person name="Hirsh A."/>
            <person name="Hu Y."/>
            <person name="Jiang H."/>
            <person name="Kalra D."/>
            <person name="Klinner C."/>
            <person name="Konig C."/>
            <person name="Kovar C."/>
            <person name="Kroll A.R."/>
            <person name="Kuwar S.S."/>
            <person name="Lee S.L."/>
            <person name="Lehman R."/>
            <person name="Li K."/>
            <person name="Li Z."/>
            <person name="Liang H."/>
            <person name="Lovelace S."/>
            <person name="Lu Z."/>
            <person name="Mansfield J.H."/>
            <person name="McCulloch K.J."/>
            <person name="Mathew T."/>
            <person name="Morton B."/>
            <person name="Muzny D.M."/>
            <person name="Neunemann D."/>
            <person name="Ongeri F."/>
            <person name="Pauchet Y."/>
            <person name="Pu L.L."/>
            <person name="Pyrousis I."/>
            <person name="Rao X.J."/>
            <person name="Redding A."/>
            <person name="Roesel C."/>
            <person name="Sanchez-Gracia A."/>
            <person name="Schaack S."/>
            <person name="Shukla A."/>
            <person name="Tetreau G."/>
            <person name="Wang Y."/>
            <person name="Xiong G.H."/>
            <person name="Traut W."/>
            <person name="Walsh T.K."/>
            <person name="Worley K.C."/>
            <person name="Wu D."/>
            <person name="Wu W."/>
            <person name="Wu Y.Q."/>
            <person name="Zhang X."/>
            <person name="Zou Z."/>
            <person name="Zucker H."/>
            <person name="Briscoe A.D."/>
            <person name="Burmester T."/>
            <person name="Clem R.J."/>
            <person name="Feyereisen R."/>
            <person name="Grimmelikhuijzen C.J.P."/>
            <person name="Hamodrakas S.J."/>
            <person name="Hansson B.S."/>
            <person name="Huguet E."/>
            <person name="Jermiin L.S."/>
            <person name="Lan Q."/>
            <person name="Lehman H.K."/>
            <person name="Lorenzen M."/>
            <person name="Merzendorfer H."/>
            <person name="Michalopoulos I."/>
            <person name="Morton D.B."/>
            <person name="Muthukrishnan S."/>
            <person name="Oakeshott J.G."/>
            <person name="Palmer W."/>
            <person name="Park Y."/>
            <person name="Passarelli A.L."/>
            <person name="Rozas J."/>
            <person name="Schwartz L.M."/>
            <person name="Smith W."/>
            <person name="Southgate A."/>
            <person name="Vilcinskas A."/>
            <person name="Vogt R."/>
            <person name="Wang P."/>
            <person name="Werren J."/>
            <person name="Yu X.Q."/>
            <person name="Zhou J.J."/>
            <person name="Brown S.J."/>
            <person name="Scherer S.E."/>
            <person name="Richards S."/>
            <person name="Blissard G.W."/>
        </authorList>
    </citation>
    <scope>NUCLEOTIDE SEQUENCE</scope>
</reference>
<dbReference type="GO" id="GO:0005829">
    <property type="term" value="C:cytosol"/>
    <property type="evidence" value="ECO:0007669"/>
    <property type="project" value="TreeGrafter"/>
</dbReference>
<dbReference type="InterPro" id="IPR045170">
    <property type="entry name" value="MTOX"/>
</dbReference>
<comment type="caution">
    <text evidence="7">The sequence shown here is derived from an EMBL/GenBank/DDBJ whole genome shotgun (WGS) entry which is preliminary data.</text>
</comment>
<dbReference type="PANTHER" id="PTHR10961:SF7">
    <property type="entry name" value="FAD DEPENDENT OXIDOREDUCTASE DOMAIN-CONTAINING PROTEIN"/>
    <property type="match status" value="1"/>
</dbReference>
<keyword evidence="8" id="KW-1185">Reference proteome</keyword>
<gene>
    <name evidence="7" type="ORF">O3G_MSEX014105</name>
</gene>
<dbReference type="Pfam" id="PF01266">
    <property type="entry name" value="DAO"/>
    <property type="match status" value="1"/>
</dbReference>
<reference evidence="7" key="2">
    <citation type="submission" date="2020-12" db="EMBL/GenBank/DDBJ databases">
        <authorList>
            <person name="Kanost M."/>
        </authorList>
    </citation>
    <scope>NUCLEOTIDE SEQUENCE</scope>
</reference>
<evidence type="ECO:0000256" key="3">
    <source>
        <dbReference type="ARBA" id="ARBA00022630"/>
    </source>
</evidence>
<sequence length="109" mass="11587">MQSLDEFLPYGAVAEDKTELLECLGAFLRGAGEAVHGEVCSYDMSPDSNFIIDVVPNIPNVMVVSGLSGHGFKFTSALGEVAALFGGGKESPIDLSAFRLSRFKKSSQL</sequence>
<dbReference type="PANTHER" id="PTHR10961">
    <property type="entry name" value="PEROXISOMAL SARCOSINE OXIDASE"/>
    <property type="match status" value="1"/>
</dbReference>